<evidence type="ECO:0000256" key="4">
    <source>
        <dbReference type="ARBA" id="ARBA00022692"/>
    </source>
</evidence>
<evidence type="ECO:0000256" key="3">
    <source>
        <dbReference type="ARBA" id="ARBA00022475"/>
    </source>
</evidence>
<proteinExistence type="inferred from homology"/>
<dbReference type="InterPro" id="IPR005115">
    <property type="entry name" value="Gly_transporter"/>
</dbReference>
<keyword evidence="6 7" id="KW-0472">Membrane</keyword>
<keyword evidence="5 7" id="KW-1133">Transmembrane helix</keyword>
<organism evidence="9 10">
    <name type="scientific">Lipingzhangella rawalii</name>
    <dbReference type="NCBI Taxonomy" id="2055835"/>
    <lineage>
        <taxon>Bacteria</taxon>
        <taxon>Bacillati</taxon>
        <taxon>Actinomycetota</taxon>
        <taxon>Actinomycetes</taxon>
        <taxon>Streptosporangiales</taxon>
        <taxon>Nocardiopsidaceae</taxon>
        <taxon>Lipingzhangella</taxon>
    </lineage>
</organism>
<evidence type="ECO:0000256" key="5">
    <source>
        <dbReference type="ARBA" id="ARBA00022989"/>
    </source>
</evidence>
<dbReference type="PANTHER" id="PTHR30506:SF3">
    <property type="entry name" value="UPF0126 INNER MEMBRANE PROTEIN YADS-RELATED"/>
    <property type="match status" value="1"/>
</dbReference>
<feature type="transmembrane region" description="Helical" evidence="7">
    <location>
        <begin position="124"/>
        <end position="144"/>
    </location>
</feature>
<reference evidence="10" key="1">
    <citation type="submission" date="2023-07" db="EMBL/GenBank/DDBJ databases">
        <title>Novel species in the genus Lipingzhangella isolated from Sambhar Salt Lake.</title>
        <authorList>
            <person name="Jiya N."/>
            <person name="Kajale S."/>
            <person name="Sharma A."/>
        </authorList>
    </citation>
    <scope>NUCLEOTIDE SEQUENCE [LARGE SCALE GENOMIC DNA]</scope>
    <source>
        <strain evidence="10">LS1_29</strain>
    </source>
</reference>
<feature type="domain" description="Glycine transporter" evidence="8">
    <location>
        <begin position="99"/>
        <end position="173"/>
    </location>
</feature>
<dbReference type="Pfam" id="PF03458">
    <property type="entry name" value="Gly_transporter"/>
    <property type="match status" value="2"/>
</dbReference>
<dbReference type="PANTHER" id="PTHR30506">
    <property type="entry name" value="INNER MEMBRANE PROTEIN"/>
    <property type="match status" value="1"/>
</dbReference>
<evidence type="ECO:0000256" key="7">
    <source>
        <dbReference type="SAM" id="Phobius"/>
    </source>
</evidence>
<feature type="transmembrane region" description="Helical" evidence="7">
    <location>
        <begin position="156"/>
        <end position="176"/>
    </location>
</feature>
<feature type="transmembrane region" description="Helical" evidence="7">
    <location>
        <begin position="38"/>
        <end position="58"/>
    </location>
</feature>
<dbReference type="EMBL" id="JAVLVT010000003">
    <property type="protein sequence ID" value="MDS1270145.1"/>
    <property type="molecule type" value="Genomic_DNA"/>
</dbReference>
<comment type="similarity">
    <text evidence="2">Belongs to the UPF0126 family.</text>
</comment>
<dbReference type="Proteomes" id="UP001250214">
    <property type="component" value="Unassembled WGS sequence"/>
</dbReference>
<evidence type="ECO:0000313" key="9">
    <source>
        <dbReference type="EMBL" id="MDS1270145.1"/>
    </source>
</evidence>
<sequence length="215" mass="22246">MDLSQASQVAYDVLELVGTAAFAASGALLAVRRGYDVVGITVLACATGFGGGMARDVLLGDVPPVAFTDLRYLAVAVATAAVIVVWHPPPVLTRYPLNFADAIGLGLFCVTGAVKAWQFGLGPVPATLLGLTTAIGGGMIRDILGGRSPSVLRDDEEIYAVPALLGAATTAVLLYLDLFTVVTGTLAALGAIGLRLLALRFRWRAPRARGRPSAE</sequence>
<dbReference type="RefSeq" id="WP_310911684.1">
    <property type="nucleotide sequence ID" value="NZ_JAVLVT010000003.1"/>
</dbReference>
<evidence type="ECO:0000313" key="10">
    <source>
        <dbReference type="Proteomes" id="UP001250214"/>
    </source>
</evidence>
<name>A0ABU2H4C1_9ACTN</name>
<keyword evidence="4 7" id="KW-0812">Transmembrane</keyword>
<gene>
    <name evidence="9" type="ORF">RIF23_07545</name>
</gene>
<protein>
    <submittedName>
        <fullName evidence="9">Trimeric intracellular cation channel family protein</fullName>
    </submittedName>
</protein>
<feature type="transmembrane region" description="Helical" evidence="7">
    <location>
        <begin position="182"/>
        <end position="201"/>
    </location>
</feature>
<evidence type="ECO:0000256" key="2">
    <source>
        <dbReference type="ARBA" id="ARBA00008193"/>
    </source>
</evidence>
<evidence type="ECO:0000259" key="8">
    <source>
        <dbReference type="Pfam" id="PF03458"/>
    </source>
</evidence>
<accession>A0ABU2H4C1</accession>
<feature type="transmembrane region" description="Helical" evidence="7">
    <location>
        <begin position="13"/>
        <end position="31"/>
    </location>
</feature>
<keyword evidence="10" id="KW-1185">Reference proteome</keyword>
<feature type="transmembrane region" description="Helical" evidence="7">
    <location>
        <begin position="70"/>
        <end position="87"/>
    </location>
</feature>
<evidence type="ECO:0000256" key="1">
    <source>
        <dbReference type="ARBA" id="ARBA00004651"/>
    </source>
</evidence>
<feature type="domain" description="Glycine transporter" evidence="8">
    <location>
        <begin position="13"/>
        <end position="87"/>
    </location>
</feature>
<comment type="subcellular location">
    <subcellularLocation>
        <location evidence="1">Cell membrane</location>
        <topology evidence="1">Multi-pass membrane protein</topology>
    </subcellularLocation>
</comment>
<comment type="caution">
    <text evidence="9">The sequence shown here is derived from an EMBL/GenBank/DDBJ whole genome shotgun (WGS) entry which is preliminary data.</text>
</comment>
<keyword evidence="3" id="KW-1003">Cell membrane</keyword>
<evidence type="ECO:0000256" key="6">
    <source>
        <dbReference type="ARBA" id="ARBA00023136"/>
    </source>
</evidence>